<gene>
    <name evidence="1" type="ORF">K8V00_00750</name>
</gene>
<reference evidence="1" key="1">
    <citation type="journal article" date="2021" name="PeerJ">
        <title>Extensive microbial diversity within the chicken gut microbiome revealed by metagenomics and culture.</title>
        <authorList>
            <person name="Gilroy R."/>
            <person name="Ravi A."/>
            <person name="Getino M."/>
            <person name="Pursley I."/>
            <person name="Horton D.L."/>
            <person name="Alikhan N.F."/>
            <person name="Baker D."/>
            <person name="Gharbi K."/>
            <person name="Hall N."/>
            <person name="Watson M."/>
            <person name="Adriaenssens E.M."/>
            <person name="Foster-Nyarko E."/>
            <person name="Jarju S."/>
            <person name="Secka A."/>
            <person name="Antonio M."/>
            <person name="Oren A."/>
            <person name="Chaudhuri R.R."/>
            <person name="La Ragione R."/>
            <person name="Hildebrand F."/>
            <person name="Pallen M.J."/>
        </authorList>
    </citation>
    <scope>NUCLEOTIDE SEQUENCE</scope>
    <source>
        <strain evidence="1">CHK174-6876</strain>
    </source>
</reference>
<dbReference type="Proteomes" id="UP000707535">
    <property type="component" value="Unassembled WGS sequence"/>
</dbReference>
<dbReference type="AlphaFoldDB" id="A0A921F7N0"/>
<name>A0A921F7N0_9LACO</name>
<evidence type="ECO:0000313" key="1">
    <source>
        <dbReference type="EMBL" id="HJE96122.1"/>
    </source>
</evidence>
<evidence type="ECO:0000313" key="2">
    <source>
        <dbReference type="Proteomes" id="UP000707535"/>
    </source>
</evidence>
<organism evidence="1 2">
    <name type="scientific">Ligilactobacillus acidipiscis</name>
    <dbReference type="NCBI Taxonomy" id="89059"/>
    <lineage>
        <taxon>Bacteria</taxon>
        <taxon>Bacillati</taxon>
        <taxon>Bacillota</taxon>
        <taxon>Bacilli</taxon>
        <taxon>Lactobacillales</taxon>
        <taxon>Lactobacillaceae</taxon>
        <taxon>Ligilactobacillus</taxon>
    </lineage>
</organism>
<protein>
    <submittedName>
        <fullName evidence="1">Uncharacterized protein</fullName>
    </submittedName>
</protein>
<dbReference type="EMBL" id="DYXG01000009">
    <property type="protein sequence ID" value="HJE96122.1"/>
    <property type="molecule type" value="Genomic_DNA"/>
</dbReference>
<accession>A0A921F7N0</accession>
<comment type="caution">
    <text evidence="1">The sequence shown here is derived from an EMBL/GenBank/DDBJ whole genome shotgun (WGS) entry which is preliminary data.</text>
</comment>
<proteinExistence type="predicted"/>
<reference evidence="1" key="2">
    <citation type="submission" date="2021-09" db="EMBL/GenBank/DDBJ databases">
        <authorList>
            <person name="Gilroy R."/>
        </authorList>
    </citation>
    <scope>NUCLEOTIDE SEQUENCE</scope>
    <source>
        <strain evidence="1">CHK174-6876</strain>
    </source>
</reference>
<sequence>MEDIKIGKDGNMGSLFLAGMLQGDLDNGIVLADNSISSIHSVKSVQAIFDDFKQQFINNE</sequence>